<accession>A0A1E3H7J9</accession>
<feature type="transmembrane region" description="Helical" evidence="6">
    <location>
        <begin position="116"/>
        <end position="133"/>
    </location>
</feature>
<feature type="transmembrane region" description="Helical" evidence="6">
    <location>
        <begin position="73"/>
        <end position="95"/>
    </location>
</feature>
<sequence>MSGLLLFLVSMVSLGAIYAMLCVALNLESGVGGLWDLGIVSFFGIGAYAYVIVTAPPAASYQAYIFGFEAPVWAGMAAAMIAAALFALLIGALTLRLKREYFLITTLAFAEVIRQIFVNEAWLTNGVAGIYGLRPPLREAVDPSAYGFLLLALLVAGLAIVFLVTRHMVISPFGRSLKAVRENEALAITAGIAPRRHNLKAYVVAGTISGLAGVFYVWYNTIVTPGQYSSDVTFFVWTAVIIGGLGSLRGALVGGFIFVLLHDILRFVPVSGEAAATVASLRTAVIGLALILILRWRPNGLFPERATVFGGAAPAGAKAMVSHNA</sequence>
<keyword evidence="3 6" id="KW-0812">Transmembrane</keyword>
<evidence type="ECO:0000256" key="2">
    <source>
        <dbReference type="ARBA" id="ARBA00022475"/>
    </source>
</evidence>
<dbReference type="GO" id="GO:0005886">
    <property type="term" value="C:plasma membrane"/>
    <property type="evidence" value="ECO:0007669"/>
    <property type="project" value="UniProtKB-SubCell"/>
</dbReference>
<keyword evidence="8" id="KW-1185">Reference proteome</keyword>
<proteinExistence type="predicted"/>
<dbReference type="Proteomes" id="UP000094622">
    <property type="component" value="Unassembled WGS sequence"/>
</dbReference>
<evidence type="ECO:0000256" key="1">
    <source>
        <dbReference type="ARBA" id="ARBA00004651"/>
    </source>
</evidence>
<comment type="subcellular location">
    <subcellularLocation>
        <location evidence="1">Cell membrane</location>
        <topology evidence="1">Multi-pass membrane protein</topology>
    </subcellularLocation>
</comment>
<comment type="caution">
    <text evidence="7">The sequence shown here is derived from an EMBL/GenBank/DDBJ whole genome shotgun (WGS) entry which is preliminary data.</text>
</comment>
<evidence type="ECO:0000256" key="6">
    <source>
        <dbReference type="SAM" id="Phobius"/>
    </source>
</evidence>
<feature type="transmembrane region" description="Helical" evidence="6">
    <location>
        <begin position="201"/>
        <end position="219"/>
    </location>
</feature>
<dbReference type="InterPro" id="IPR001851">
    <property type="entry name" value="ABC_transp_permease"/>
</dbReference>
<dbReference type="InterPro" id="IPR043428">
    <property type="entry name" value="LivM-like"/>
</dbReference>
<dbReference type="PANTHER" id="PTHR30482">
    <property type="entry name" value="HIGH-AFFINITY BRANCHED-CHAIN AMINO ACID TRANSPORT SYSTEM PERMEASE"/>
    <property type="match status" value="1"/>
</dbReference>
<keyword evidence="5 6" id="KW-0472">Membrane</keyword>
<reference evidence="7 8" key="1">
    <citation type="submission" date="2016-07" db="EMBL/GenBank/DDBJ databases">
        <title>Draft Genome Sequence of Methylobrevis pamukkalensis PK2.</title>
        <authorList>
            <person name="Vasilenko O.V."/>
            <person name="Doronina N.V."/>
            <person name="Shmareva M.N."/>
            <person name="Tarlachkov S.V."/>
            <person name="Mustakhimov I."/>
            <person name="Trotsenko Y.A."/>
        </authorList>
    </citation>
    <scope>NUCLEOTIDE SEQUENCE [LARGE SCALE GENOMIC DNA]</scope>
    <source>
        <strain evidence="7 8">PK2</strain>
    </source>
</reference>
<dbReference type="EMBL" id="MCRJ01000004">
    <property type="protein sequence ID" value="ODN72307.1"/>
    <property type="molecule type" value="Genomic_DNA"/>
</dbReference>
<dbReference type="Pfam" id="PF02653">
    <property type="entry name" value="BPD_transp_2"/>
    <property type="match status" value="1"/>
</dbReference>
<evidence type="ECO:0000256" key="3">
    <source>
        <dbReference type="ARBA" id="ARBA00022692"/>
    </source>
</evidence>
<feature type="transmembrane region" description="Helical" evidence="6">
    <location>
        <begin position="234"/>
        <end position="262"/>
    </location>
</feature>
<dbReference type="RefSeq" id="WP_069305581.1">
    <property type="nucleotide sequence ID" value="NZ_MCRJ01000004.1"/>
</dbReference>
<name>A0A1E3H7J9_9HYPH</name>
<dbReference type="AlphaFoldDB" id="A0A1E3H7J9"/>
<dbReference type="PANTHER" id="PTHR30482:SF10">
    <property type="entry name" value="HIGH-AFFINITY BRANCHED-CHAIN AMINO ACID TRANSPORT PROTEIN BRAE"/>
    <property type="match status" value="1"/>
</dbReference>
<evidence type="ECO:0000256" key="5">
    <source>
        <dbReference type="ARBA" id="ARBA00023136"/>
    </source>
</evidence>
<gene>
    <name evidence="7" type="ORF">A6302_00372</name>
</gene>
<evidence type="ECO:0000313" key="8">
    <source>
        <dbReference type="Proteomes" id="UP000094622"/>
    </source>
</evidence>
<feature type="transmembrane region" description="Helical" evidence="6">
    <location>
        <begin position="6"/>
        <end position="27"/>
    </location>
</feature>
<dbReference type="GO" id="GO:0015658">
    <property type="term" value="F:branched-chain amino acid transmembrane transporter activity"/>
    <property type="evidence" value="ECO:0007669"/>
    <property type="project" value="InterPro"/>
</dbReference>
<protein>
    <submittedName>
        <fullName evidence="7">Leucine/isoleucine/valine transporter permease subunit</fullName>
    </submittedName>
</protein>
<keyword evidence="4 6" id="KW-1133">Transmembrane helix</keyword>
<organism evidence="7 8">
    <name type="scientific">Methylobrevis pamukkalensis</name>
    <dbReference type="NCBI Taxonomy" id="1439726"/>
    <lineage>
        <taxon>Bacteria</taxon>
        <taxon>Pseudomonadati</taxon>
        <taxon>Pseudomonadota</taxon>
        <taxon>Alphaproteobacteria</taxon>
        <taxon>Hyphomicrobiales</taxon>
        <taxon>Pleomorphomonadaceae</taxon>
        <taxon>Methylobrevis</taxon>
    </lineage>
</organism>
<dbReference type="OrthoDB" id="9814461at2"/>
<feature type="transmembrane region" description="Helical" evidence="6">
    <location>
        <begin position="34"/>
        <end position="53"/>
    </location>
</feature>
<feature type="transmembrane region" description="Helical" evidence="6">
    <location>
        <begin position="274"/>
        <end position="294"/>
    </location>
</feature>
<feature type="transmembrane region" description="Helical" evidence="6">
    <location>
        <begin position="145"/>
        <end position="165"/>
    </location>
</feature>
<keyword evidence="2" id="KW-1003">Cell membrane</keyword>
<evidence type="ECO:0000313" key="7">
    <source>
        <dbReference type="EMBL" id="ODN72307.1"/>
    </source>
</evidence>
<evidence type="ECO:0000256" key="4">
    <source>
        <dbReference type="ARBA" id="ARBA00022989"/>
    </source>
</evidence>
<dbReference type="CDD" id="cd06581">
    <property type="entry name" value="TM_PBP1_LivM_like"/>
    <property type="match status" value="1"/>
</dbReference>